<dbReference type="AlphaFoldDB" id="A0A7C9VFX5"/>
<evidence type="ECO:0000259" key="1">
    <source>
        <dbReference type="PROSITE" id="PS51186"/>
    </source>
</evidence>
<evidence type="ECO:0000313" key="3">
    <source>
        <dbReference type="Proteomes" id="UP000481252"/>
    </source>
</evidence>
<dbReference type="SUPFAM" id="SSF55729">
    <property type="entry name" value="Acyl-CoA N-acyltransferases (Nat)"/>
    <property type="match status" value="1"/>
</dbReference>
<name>A0A7C9VFX5_9HYPH</name>
<organism evidence="2 3">
    <name type="scientific">Mesorhizobium zhangyense</name>
    <dbReference type="NCBI Taxonomy" id="1776730"/>
    <lineage>
        <taxon>Bacteria</taxon>
        <taxon>Pseudomonadati</taxon>
        <taxon>Pseudomonadota</taxon>
        <taxon>Alphaproteobacteria</taxon>
        <taxon>Hyphomicrobiales</taxon>
        <taxon>Phyllobacteriaceae</taxon>
        <taxon>Mesorhizobium</taxon>
    </lineage>
</organism>
<dbReference type="InterPro" id="IPR016181">
    <property type="entry name" value="Acyl_CoA_acyltransferase"/>
</dbReference>
<dbReference type="Gene3D" id="3.40.630.30">
    <property type="match status" value="1"/>
</dbReference>
<keyword evidence="2" id="KW-0808">Transferase</keyword>
<feature type="domain" description="N-acetyltransferase" evidence="1">
    <location>
        <begin position="1"/>
        <end position="147"/>
    </location>
</feature>
<protein>
    <submittedName>
        <fullName evidence="2">GNAT family N-acetyltransferase</fullName>
    </submittedName>
</protein>
<accession>A0A7C9VFX5</accession>
<dbReference type="GO" id="GO:0016747">
    <property type="term" value="F:acyltransferase activity, transferring groups other than amino-acyl groups"/>
    <property type="evidence" value="ECO:0007669"/>
    <property type="project" value="InterPro"/>
</dbReference>
<keyword evidence="3" id="KW-1185">Reference proteome</keyword>
<comment type="caution">
    <text evidence="2">The sequence shown here is derived from an EMBL/GenBank/DDBJ whole genome shotgun (WGS) entry which is preliminary data.</text>
</comment>
<dbReference type="EMBL" id="JAAKZG010000028">
    <property type="protein sequence ID" value="NGN45187.1"/>
    <property type="molecule type" value="Genomic_DNA"/>
</dbReference>
<dbReference type="PROSITE" id="PS51186">
    <property type="entry name" value="GNAT"/>
    <property type="match status" value="1"/>
</dbReference>
<gene>
    <name evidence="2" type="ORF">G6N74_29475</name>
</gene>
<sequence>MIRHAVAGDKMRALMMARSFHAAAGMPFAFQAAHASLVFDTCLTDVDRVCIIYDVDCTAQGVLAAQAGAHPFGPFKVATEIMWWIEPAHRGRAALRMIGAYEDWARAQGCAFANLVGLGSEPVTTNLYERCGYAAAERHFMKPLAAR</sequence>
<dbReference type="Proteomes" id="UP000481252">
    <property type="component" value="Unassembled WGS sequence"/>
</dbReference>
<proteinExistence type="predicted"/>
<reference evidence="2 3" key="1">
    <citation type="submission" date="2020-02" db="EMBL/GenBank/DDBJ databases">
        <title>Genome sequence of the type strain CGMCC 1.15528 of Mesorhizobium zhangyense.</title>
        <authorList>
            <person name="Gao J."/>
            <person name="Sun J."/>
        </authorList>
    </citation>
    <scope>NUCLEOTIDE SEQUENCE [LARGE SCALE GENOMIC DNA]</scope>
    <source>
        <strain evidence="2 3">CGMCC 1.15528</strain>
    </source>
</reference>
<dbReference type="InterPro" id="IPR000182">
    <property type="entry name" value="GNAT_dom"/>
</dbReference>
<evidence type="ECO:0000313" key="2">
    <source>
        <dbReference type="EMBL" id="NGN45187.1"/>
    </source>
</evidence>
<dbReference type="RefSeq" id="WP_165121559.1">
    <property type="nucleotide sequence ID" value="NZ_JAAKZG010000028.1"/>
</dbReference>
<dbReference type="Pfam" id="PF00583">
    <property type="entry name" value="Acetyltransf_1"/>
    <property type="match status" value="1"/>
</dbReference>